<dbReference type="AlphaFoldDB" id="A0A250KW97"/>
<organism evidence="2 3">
    <name type="scientific">Methylocaldum marinum</name>
    <dbReference type="NCBI Taxonomy" id="1432792"/>
    <lineage>
        <taxon>Bacteria</taxon>
        <taxon>Pseudomonadati</taxon>
        <taxon>Pseudomonadota</taxon>
        <taxon>Gammaproteobacteria</taxon>
        <taxon>Methylococcales</taxon>
        <taxon>Methylococcaceae</taxon>
        <taxon>Methylocaldum</taxon>
    </lineage>
</organism>
<dbReference type="Proteomes" id="UP000266313">
    <property type="component" value="Chromosome"/>
</dbReference>
<accession>A0A250KW97</accession>
<reference evidence="2 3" key="1">
    <citation type="submission" date="2016-12" db="EMBL/GenBank/DDBJ databases">
        <title>Genome sequencing of Methylocaldum marinum.</title>
        <authorList>
            <person name="Takeuchi M."/>
            <person name="Kamagata Y."/>
            <person name="Hiraoka S."/>
            <person name="Oshima K."/>
            <person name="Hattori M."/>
            <person name="Iwasaki W."/>
        </authorList>
    </citation>
    <scope>NUCLEOTIDE SEQUENCE [LARGE SCALE GENOMIC DNA]</scope>
    <source>
        <strain evidence="2 3">S8</strain>
    </source>
</reference>
<feature type="domain" description="DUF4166" evidence="1">
    <location>
        <begin position="21"/>
        <end position="200"/>
    </location>
</feature>
<keyword evidence="3" id="KW-1185">Reference proteome</keyword>
<gene>
    <name evidence="2" type="ORF">sS8_3852</name>
</gene>
<proteinExistence type="predicted"/>
<dbReference type="KEGG" id="mmai:sS8_3852"/>
<dbReference type="InterPro" id="IPR025311">
    <property type="entry name" value="DUF4166"/>
</dbReference>
<dbReference type="Pfam" id="PF13761">
    <property type="entry name" value="DUF4166"/>
    <property type="match status" value="1"/>
</dbReference>
<sequence length="202" mass="23061">MTVHDLPVFRRVLGEEHWARLAPAVRRHYDLSPASAEGLILQGVMEEIRHSPLIKPWLVIARWFKALVPYPGDNIPVEVRNATDPDKPDVLYWHRTFSFPDGRTTEFLSRMEPAGSGEVVEILRFGVGIRMRLAVRDGALVYTGLEHCWKVGPVMIGIPNWLLLGNAVIVESPVSDDEVRLDFEIVHPWLGRTFAYRGRFRT</sequence>
<evidence type="ECO:0000259" key="1">
    <source>
        <dbReference type="Pfam" id="PF13761"/>
    </source>
</evidence>
<evidence type="ECO:0000313" key="3">
    <source>
        <dbReference type="Proteomes" id="UP000266313"/>
    </source>
</evidence>
<dbReference type="RefSeq" id="WP_170161159.1">
    <property type="nucleotide sequence ID" value="NZ_AP017928.1"/>
</dbReference>
<protein>
    <recommendedName>
        <fullName evidence="1">DUF4166 domain-containing protein</fullName>
    </recommendedName>
</protein>
<name>A0A250KW97_9GAMM</name>
<evidence type="ECO:0000313" key="2">
    <source>
        <dbReference type="EMBL" id="BBA35784.1"/>
    </source>
</evidence>
<dbReference type="EMBL" id="AP017928">
    <property type="protein sequence ID" value="BBA35784.1"/>
    <property type="molecule type" value="Genomic_DNA"/>
</dbReference>